<proteinExistence type="inferred from homology"/>
<evidence type="ECO:0000256" key="2">
    <source>
        <dbReference type="ARBA" id="ARBA00005690"/>
    </source>
</evidence>
<dbReference type="CDD" id="cd04474">
    <property type="entry name" value="RPA1_DBD_A"/>
    <property type="match status" value="1"/>
</dbReference>
<organism evidence="15 16">
    <name type="scientific">Adineta ricciae</name>
    <name type="common">Rotifer</name>
    <dbReference type="NCBI Taxonomy" id="249248"/>
    <lineage>
        <taxon>Eukaryota</taxon>
        <taxon>Metazoa</taxon>
        <taxon>Spiralia</taxon>
        <taxon>Gnathifera</taxon>
        <taxon>Rotifera</taxon>
        <taxon>Eurotatoria</taxon>
        <taxon>Bdelloidea</taxon>
        <taxon>Adinetida</taxon>
        <taxon>Adinetidae</taxon>
        <taxon>Adineta</taxon>
    </lineage>
</organism>
<protein>
    <recommendedName>
        <fullName evidence="9">Replication protein A subunit</fullName>
    </recommendedName>
</protein>
<comment type="function">
    <text evidence="9">As part of the heterotrimeric replication protein A complex (RPA/RP-A), binds and stabilizes single-stranded DNA intermediates, that form during DNA replication or upon DNA stress. It prevents their reannealing and in parallel, recruits and activates different proteins and complexes involved in DNA metabolism. Thereby, it plays an essential role both in DNA replication and the cellular response to DNA damage.</text>
</comment>
<feature type="domain" description="Replication protein A OB" evidence="14">
    <location>
        <begin position="336"/>
        <end position="430"/>
    </location>
</feature>
<feature type="compositionally biased region" description="Polar residues" evidence="10">
    <location>
        <begin position="191"/>
        <end position="203"/>
    </location>
</feature>
<evidence type="ECO:0000256" key="5">
    <source>
        <dbReference type="ARBA" id="ARBA00022771"/>
    </source>
</evidence>
<reference evidence="15" key="1">
    <citation type="submission" date="2021-02" db="EMBL/GenBank/DDBJ databases">
        <authorList>
            <person name="Nowell W R."/>
        </authorList>
    </citation>
    <scope>NUCLEOTIDE SEQUENCE</scope>
</reference>
<dbReference type="GO" id="GO:0005634">
    <property type="term" value="C:nucleus"/>
    <property type="evidence" value="ECO:0007669"/>
    <property type="project" value="UniProtKB-SubCell"/>
</dbReference>
<feature type="domain" description="Replication factor A C-terminal" evidence="13">
    <location>
        <begin position="490"/>
        <end position="637"/>
    </location>
</feature>
<evidence type="ECO:0000256" key="4">
    <source>
        <dbReference type="ARBA" id="ARBA00022723"/>
    </source>
</evidence>
<dbReference type="PANTHER" id="PTHR47165:SF4">
    <property type="entry name" value="OS03G0429900 PROTEIN"/>
    <property type="match status" value="1"/>
</dbReference>
<dbReference type="CDD" id="cd04476">
    <property type="entry name" value="RPA1_DBD_C"/>
    <property type="match status" value="1"/>
</dbReference>
<feature type="region of interest" description="Disordered" evidence="10">
    <location>
        <begin position="158"/>
        <end position="203"/>
    </location>
</feature>
<dbReference type="GO" id="GO:0003677">
    <property type="term" value="F:DNA binding"/>
    <property type="evidence" value="ECO:0007669"/>
    <property type="project" value="UniProtKB-KW"/>
</dbReference>
<comment type="subunit">
    <text evidence="9">Component of the heterotrimeric canonical replication protein A complex (RPA).</text>
</comment>
<keyword evidence="6 9" id="KW-0862">Zinc</keyword>
<evidence type="ECO:0000256" key="6">
    <source>
        <dbReference type="ARBA" id="ARBA00022833"/>
    </source>
</evidence>
<evidence type="ECO:0000256" key="8">
    <source>
        <dbReference type="ARBA" id="ARBA00023242"/>
    </source>
</evidence>
<dbReference type="InterPro" id="IPR031657">
    <property type="entry name" value="REPA_OB_2"/>
</dbReference>
<keyword evidence="7 9" id="KW-0238">DNA-binding</keyword>
<comment type="subcellular location">
    <subcellularLocation>
        <location evidence="1 9">Nucleus</location>
    </subcellularLocation>
</comment>
<evidence type="ECO:0000259" key="12">
    <source>
        <dbReference type="Pfam" id="PF04057"/>
    </source>
</evidence>
<dbReference type="InterPro" id="IPR004365">
    <property type="entry name" value="NA-bd_OB_tRNA"/>
</dbReference>
<keyword evidence="3 9" id="KW-0235">DNA replication</keyword>
<evidence type="ECO:0000256" key="3">
    <source>
        <dbReference type="ARBA" id="ARBA00022705"/>
    </source>
</evidence>
<dbReference type="InterPro" id="IPR012340">
    <property type="entry name" value="NA-bd_OB-fold"/>
</dbReference>
<evidence type="ECO:0000256" key="7">
    <source>
        <dbReference type="ARBA" id="ARBA00023125"/>
    </source>
</evidence>
<feature type="domain" description="Replication factor-A protein 1 N-terminal" evidence="12">
    <location>
        <begin position="6"/>
        <end position="110"/>
    </location>
</feature>
<sequence length="649" mass="72517">MASQQLATGALLRYLHGNTEEKAILQVVGIKTIDSKTDDPPTGTKRYRLMLSDGKSTFSSCMLGTQMNHLIDNHSLKENSIIRIQRVMVNTIDKRTGRVMLMIYELEVVESDSKRIGDPVALPLSDIINSGSSSNLSGKVSNYQTKKDDNEEVFLATASNRSAPATTAAPPSTTNVTHQGSTTLDDRNTPKKTTSDSTCATSKGNNAIDKERITNIDKLNPYMNKWTIKARVSSKTQIRTYENPRGPGKLFSCDFVDQSGEIRATAFNVECDKIYPLLEVGKVYYIARASLKPVNRQYNKLNNDFEMTFNYDTCIEACDAGEGDNIPQIQFNFIPISEVANRAANSVCDVIGVVKSTSDIQTIMGKTSQKEFHKRDILLVDENASITATLWAKQAEEFDGSSHPVIAFKGIKVGDYNGRTLSSVNSTLICQDPPETSRTMELRVWFDREGKTMDLPDLSKGSDVANRQAPFKTLAQIIAEGLGRGDKPDYINVKALLTIIKKDSAVYMMCPEKGCGKKVVDENNGMYRCEKCNKNYTNFEWAYMLSAEISDATGSQWINIFCHEAEALLGISAKKFGSYRMNQNESIIDDVVNKAMKHERVFKLRAKVDQFNVEERKVRFTCIHVSDVDWAPNARRLIDEIKQMEPMLL</sequence>
<dbReference type="Pfam" id="PF01336">
    <property type="entry name" value="tRNA_anti-codon"/>
    <property type="match status" value="1"/>
</dbReference>
<dbReference type="AlphaFoldDB" id="A0A813QU46"/>
<evidence type="ECO:0000259" key="14">
    <source>
        <dbReference type="Pfam" id="PF16900"/>
    </source>
</evidence>
<dbReference type="FunFam" id="2.40.50.140:FF:000041">
    <property type="entry name" value="Replication protein A subunit"/>
    <property type="match status" value="1"/>
</dbReference>
<dbReference type="CDD" id="cd04475">
    <property type="entry name" value="RPA1_DBD_B"/>
    <property type="match status" value="1"/>
</dbReference>
<dbReference type="GO" id="GO:0008270">
    <property type="term" value="F:zinc ion binding"/>
    <property type="evidence" value="ECO:0007669"/>
    <property type="project" value="UniProtKB-KW"/>
</dbReference>
<keyword evidence="16" id="KW-1185">Reference proteome</keyword>
<comment type="similarity">
    <text evidence="2 9">Belongs to the replication factor A protein 1 family.</text>
</comment>
<dbReference type="FunFam" id="2.40.50.140:FF:000090">
    <property type="entry name" value="Replication protein A subunit"/>
    <property type="match status" value="1"/>
</dbReference>
<keyword evidence="8 9" id="KW-0539">Nucleus</keyword>
<dbReference type="InterPro" id="IPR047192">
    <property type="entry name" value="Euk_RPA1_DBD_C"/>
</dbReference>
<dbReference type="GO" id="GO:0006260">
    <property type="term" value="P:DNA replication"/>
    <property type="evidence" value="ECO:0007669"/>
    <property type="project" value="UniProtKB-KW"/>
</dbReference>
<comment type="caution">
    <text evidence="15">The sequence shown here is derived from an EMBL/GenBank/DDBJ whole genome shotgun (WGS) entry which is preliminary data.</text>
</comment>
<dbReference type="InterPro" id="IPR004591">
    <property type="entry name" value="Rfa1"/>
</dbReference>
<gene>
    <name evidence="15" type="ORF">XAT740_LOCUS1504</name>
</gene>
<dbReference type="Proteomes" id="UP000663828">
    <property type="component" value="Unassembled WGS sequence"/>
</dbReference>
<dbReference type="InterPro" id="IPR013955">
    <property type="entry name" value="Rep_factor-A_C"/>
</dbReference>
<dbReference type="InterPro" id="IPR007199">
    <property type="entry name" value="Rep_factor-A_N"/>
</dbReference>
<dbReference type="SUPFAM" id="SSF50249">
    <property type="entry name" value="Nucleic acid-binding proteins"/>
    <property type="match status" value="4"/>
</dbReference>
<dbReference type="FunFam" id="2.40.50.140:FF:000064">
    <property type="entry name" value="Replication protein A subunit"/>
    <property type="match status" value="1"/>
</dbReference>
<dbReference type="Pfam" id="PF08646">
    <property type="entry name" value="Rep_fac-A_C"/>
    <property type="match status" value="1"/>
</dbReference>
<dbReference type="EMBL" id="CAJNOR010000047">
    <property type="protein sequence ID" value="CAF0772074.1"/>
    <property type="molecule type" value="Genomic_DNA"/>
</dbReference>
<evidence type="ECO:0000256" key="1">
    <source>
        <dbReference type="ARBA" id="ARBA00004123"/>
    </source>
</evidence>
<dbReference type="Pfam" id="PF04057">
    <property type="entry name" value="Rep-A_N"/>
    <property type="match status" value="1"/>
</dbReference>
<dbReference type="Gene3D" id="2.40.50.140">
    <property type="entry name" value="Nucleic acid-binding proteins"/>
    <property type="match status" value="4"/>
</dbReference>
<evidence type="ECO:0000256" key="10">
    <source>
        <dbReference type="SAM" id="MobiDB-lite"/>
    </source>
</evidence>
<feature type="compositionally biased region" description="Low complexity" evidence="10">
    <location>
        <begin position="158"/>
        <end position="177"/>
    </location>
</feature>
<keyword evidence="4 9" id="KW-0479">Metal-binding</keyword>
<accession>A0A813QU46</accession>
<evidence type="ECO:0000259" key="11">
    <source>
        <dbReference type="Pfam" id="PF01336"/>
    </source>
</evidence>
<dbReference type="GO" id="GO:0006281">
    <property type="term" value="P:DNA repair"/>
    <property type="evidence" value="ECO:0007669"/>
    <property type="project" value="InterPro"/>
</dbReference>
<dbReference type="NCBIfam" id="TIGR00617">
    <property type="entry name" value="rpa1"/>
    <property type="match status" value="1"/>
</dbReference>
<keyword evidence="5 9" id="KW-0863">Zinc-finger</keyword>
<feature type="domain" description="OB" evidence="11">
    <location>
        <begin position="226"/>
        <end position="287"/>
    </location>
</feature>
<name>A0A813QU46_ADIRI</name>
<dbReference type="GO" id="GO:0006310">
    <property type="term" value="P:DNA recombination"/>
    <property type="evidence" value="ECO:0007669"/>
    <property type="project" value="InterPro"/>
</dbReference>
<dbReference type="PANTHER" id="PTHR47165">
    <property type="entry name" value="OS03G0429900 PROTEIN"/>
    <property type="match status" value="1"/>
</dbReference>
<evidence type="ECO:0000259" key="13">
    <source>
        <dbReference type="Pfam" id="PF08646"/>
    </source>
</evidence>
<dbReference type="Pfam" id="PF16900">
    <property type="entry name" value="REPA_OB_2"/>
    <property type="match status" value="1"/>
</dbReference>
<evidence type="ECO:0000256" key="9">
    <source>
        <dbReference type="RuleBase" id="RU364130"/>
    </source>
</evidence>
<dbReference type="FunFam" id="2.40.50.140:FF:000117">
    <property type="entry name" value="Replication protein A subunit"/>
    <property type="match status" value="1"/>
</dbReference>
<evidence type="ECO:0000313" key="15">
    <source>
        <dbReference type="EMBL" id="CAF0772074.1"/>
    </source>
</evidence>
<evidence type="ECO:0000313" key="16">
    <source>
        <dbReference type="Proteomes" id="UP000663828"/>
    </source>
</evidence>